<feature type="DNA-binding region" description="OmpR/PhoB-type" evidence="7">
    <location>
        <begin position="131"/>
        <end position="229"/>
    </location>
</feature>
<dbReference type="PANTHER" id="PTHR48111">
    <property type="entry name" value="REGULATOR OF RPOS"/>
    <property type="match status" value="1"/>
</dbReference>
<dbReference type="SUPFAM" id="SSF52172">
    <property type="entry name" value="CheY-like"/>
    <property type="match status" value="1"/>
</dbReference>
<dbReference type="InterPro" id="IPR039420">
    <property type="entry name" value="WalR-like"/>
</dbReference>
<dbReference type="Pfam" id="PF00072">
    <property type="entry name" value="Response_reg"/>
    <property type="match status" value="1"/>
</dbReference>
<dbReference type="InterPro" id="IPR011006">
    <property type="entry name" value="CheY-like_superfamily"/>
</dbReference>
<gene>
    <name evidence="10" type="ORF">CE91St30_06980</name>
</gene>
<dbReference type="RefSeq" id="WP_244411764.1">
    <property type="nucleotide sequence ID" value="NZ_AP025564.1"/>
</dbReference>
<name>A0ABM7WGJ6_9ACTN</name>
<feature type="domain" description="Response regulatory" evidence="8">
    <location>
        <begin position="4"/>
        <end position="118"/>
    </location>
</feature>
<dbReference type="InterPro" id="IPR001867">
    <property type="entry name" value="OmpR/PhoB-type_DNA-bd"/>
</dbReference>
<dbReference type="Gene3D" id="1.10.10.10">
    <property type="entry name" value="Winged helix-like DNA-binding domain superfamily/Winged helix DNA-binding domain"/>
    <property type="match status" value="1"/>
</dbReference>
<organism evidence="10 11">
    <name type="scientific">Raoultibacter timonensis</name>
    <dbReference type="NCBI Taxonomy" id="1907662"/>
    <lineage>
        <taxon>Bacteria</taxon>
        <taxon>Bacillati</taxon>
        <taxon>Actinomycetota</taxon>
        <taxon>Coriobacteriia</taxon>
        <taxon>Eggerthellales</taxon>
        <taxon>Eggerthellaceae</taxon>
        <taxon>Raoultibacter</taxon>
    </lineage>
</organism>
<dbReference type="Gene3D" id="6.10.250.690">
    <property type="match status" value="1"/>
</dbReference>
<feature type="modified residue" description="4-aspartylphosphate" evidence="6">
    <location>
        <position position="53"/>
    </location>
</feature>
<evidence type="ECO:0000256" key="5">
    <source>
        <dbReference type="ARBA" id="ARBA00023163"/>
    </source>
</evidence>
<dbReference type="Proteomes" id="UP001320544">
    <property type="component" value="Chromosome"/>
</dbReference>
<evidence type="ECO:0000259" key="9">
    <source>
        <dbReference type="PROSITE" id="PS51755"/>
    </source>
</evidence>
<dbReference type="GO" id="GO:0003677">
    <property type="term" value="F:DNA binding"/>
    <property type="evidence" value="ECO:0007669"/>
    <property type="project" value="UniProtKB-KW"/>
</dbReference>
<evidence type="ECO:0000313" key="10">
    <source>
        <dbReference type="EMBL" id="BDE95365.1"/>
    </source>
</evidence>
<dbReference type="InterPro" id="IPR001789">
    <property type="entry name" value="Sig_transdc_resp-reg_receiver"/>
</dbReference>
<evidence type="ECO:0000256" key="1">
    <source>
        <dbReference type="ARBA" id="ARBA00022553"/>
    </source>
</evidence>
<evidence type="ECO:0000256" key="3">
    <source>
        <dbReference type="ARBA" id="ARBA00023015"/>
    </source>
</evidence>
<dbReference type="Pfam" id="PF00486">
    <property type="entry name" value="Trans_reg_C"/>
    <property type="match status" value="1"/>
</dbReference>
<evidence type="ECO:0000256" key="6">
    <source>
        <dbReference type="PROSITE-ProRule" id="PRU00169"/>
    </source>
</evidence>
<dbReference type="PANTHER" id="PTHR48111:SF1">
    <property type="entry name" value="TWO-COMPONENT RESPONSE REGULATOR ORR33"/>
    <property type="match status" value="1"/>
</dbReference>
<reference evidence="10 11" key="1">
    <citation type="submission" date="2022-01" db="EMBL/GenBank/DDBJ databases">
        <title>Novel bile acid biosynthetic pathways are enriched in the microbiome of centenarians.</title>
        <authorList>
            <person name="Sato Y."/>
            <person name="Atarashi K."/>
            <person name="Plichta R.D."/>
            <person name="Arai Y."/>
            <person name="Sasajima S."/>
            <person name="Kearney M.S."/>
            <person name="Suda W."/>
            <person name="Takeshita K."/>
            <person name="Sasaki T."/>
            <person name="Okamoto S."/>
            <person name="Skelly N.A."/>
            <person name="Okamura Y."/>
            <person name="Vlamakis H."/>
            <person name="Li Y."/>
            <person name="Tanoue T."/>
            <person name="Takei H."/>
            <person name="Nittono H."/>
            <person name="Narushima S."/>
            <person name="Irie J."/>
            <person name="Itoh H."/>
            <person name="Moriya K."/>
            <person name="Sugiura Y."/>
            <person name="Suematsu M."/>
            <person name="Moritoki N."/>
            <person name="Shibata S."/>
            <person name="Littman R.D."/>
            <person name="Fischbach A.M."/>
            <person name="Uwamino Y."/>
            <person name="Inoue T."/>
            <person name="Honda A."/>
            <person name="Hattori M."/>
            <person name="Murai T."/>
            <person name="Xavier J.R."/>
            <person name="Hirose N."/>
            <person name="Honda K."/>
        </authorList>
    </citation>
    <scope>NUCLEOTIDE SEQUENCE [LARGE SCALE GENOMIC DNA]</scope>
    <source>
        <strain evidence="10 11">CE91-St30</strain>
    </source>
</reference>
<sequence length="229" mass="25449">MSNRILVADDEPSVLKVVKYYAEKNGYRVDTASDGESALRLFQDATPDLVVLDIMMPGLNGFEVCEAIREVDIRVPVIFLTAKGDLVDKGMGFKLGADDYVTKPFEPEELIMRIGTCLRRRDAFPVERKNPGVIDLGDLSVDLSSKTVVVRGAEVSLTAKEFDLLAFLAQHPTEAISRVRLLQGVWGEDYIGDSGVVAVVVRKVREKVEENPAKPHHLLTEWGYGYRLV</sequence>
<evidence type="ECO:0000256" key="4">
    <source>
        <dbReference type="ARBA" id="ARBA00023125"/>
    </source>
</evidence>
<evidence type="ECO:0000256" key="7">
    <source>
        <dbReference type="PROSITE-ProRule" id="PRU01091"/>
    </source>
</evidence>
<proteinExistence type="predicted"/>
<dbReference type="Gene3D" id="3.40.50.2300">
    <property type="match status" value="1"/>
</dbReference>
<dbReference type="CDD" id="cd17574">
    <property type="entry name" value="REC_OmpR"/>
    <property type="match status" value="1"/>
</dbReference>
<keyword evidence="3" id="KW-0805">Transcription regulation</keyword>
<evidence type="ECO:0000259" key="8">
    <source>
        <dbReference type="PROSITE" id="PS50110"/>
    </source>
</evidence>
<dbReference type="PROSITE" id="PS51755">
    <property type="entry name" value="OMPR_PHOB"/>
    <property type="match status" value="1"/>
</dbReference>
<dbReference type="CDD" id="cd00383">
    <property type="entry name" value="trans_reg_C"/>
    <property type="match status" value="1"/>
</dbReference>
<keyword evidence="2" id="KW-0902">Two-component regulatory system</keyword>
<dbReference type="PROSITE" id="PS50110">
    <property type="entry name" value="RESPONSE_REGULATORY"/>
    <property type="match status" value="1"/>
</dbReference>
<keyword evidence="5" id="KW-0804">Transcription</keyword>
<keyword evidence="4 7" id="KW-0238">DNA-binding</keyword>
<dbReference type="EMBL" id="AP025564">
    <property type="protein sequence ID" value="BDE95365.1"/>
    <property type="molecule type" value="Genomic_DNA"/>
</dbReference>
<dbReference type="SMART" id="SM00862">
    <property type="entry name" value="Trans_reg_C"/>
    <property type="match status" value="1"/>
</dbReference>
<keyword evidence="1 6" id="KW-0597">Phosphoprotein</keyword>
<accession>A0ABM7WGJ6</accession>
<dbReference type="InterPro" id="IPR036388">
    <property type="entry name" value="WH-like_DNA-bd_sf"/>
</dbReference>
<evidence type="ECO:0000313" key="11">
    <source>
        <dbReference type="Proteomes" id="UP001320544"/>
    </source>
</evidence>
<feature type="domain" description="OmpR/PhoB-type" evidence="9">
    <location>
        <begin position="131"/>
        <end position="229"/>
    </location>
</feature>
<keyword evidence="11" id="KW-1185">Reference proteome</keyword>
<dbReference type="SMART" id="SM00448">
    <property type="entry name" value="REC"/>
    <property type="match status" value="1"/>
</dbReference>
<protein>
    <submittedName>
        <fullName evidence="10">DNA-binding response regulator</fullName>
    </submittedName>
</protein>
<evidence type="ECO:0000256" key="2">
    <source>
        <dbReference type="ARBA" id="ARBA00023012"/>
    </source>
</evidence>